<protein>
    <recommendedName>
        <fullName evidence="7">PhoU domain-containing protein</fullName>
    </recommendedName>
</protein>
<evidence type="ECO:0000313" key="9">
    <source>
        <dbReference type="Proteomes" id="UP000095463"/>
    </source>
</evidence>
<evidence type="ECO:0000256" key="5">
    <source>
        <dbReference type="ARBA" id="ARBA00023136"/>
    </source>
</evidence>
<evidence type="ECO:0000256" key="4">
    <source>
        <dbReference type="ARBA" id="ARBA00022989"/>
    </source>
</evidence>
<dbReference type="GO" id="GO:0044341">
    <property type="term" value="P:sodium-dependent phosphate transport"/>
    <property type="evidence" value="ECO:0007669"/>
    <property type="project" value="InterPro"/>
</dbReference>
<keyword evidence="9" id="KW-1185">Reference proteome</keyword>
<feature type="transmembrane region" description="Helical" evidence="6">
    <location>
        <begin position="194"/>
        <end position="213"/>
    </location>
</feature>
<comment type="subcellular location">
    <subcellularLocation>
        <location evidence="1">Cell membrane</location>
        <topology evidence="1">Multi-pass membrane protein</topology>
    </subcellularLocation>
</comment>
<dbReference type="AlphaFoldDB" id="A0A1E5XI81"/>
<feature type="transmembrane region" description="Helical" evidence="6">
    <location>
        <begin position="34"/>
        <end position="56"/>
    </location>
</feature>
<keyword evidence="4 6" id="KW-1133">Transmembrane helix</keyword>
<dbReference type="EMBL" id="LAJE02000388">
    <property type="protein sequence ID" value="OEO28204.1"/>
    <property type="molecule type" value="Genomic_DNA"/>
</dbReference>
<feature type="transmembrane region" description="Helical" evidence="6">
    <location>
        <begin position="233"/>
        <end position="254"/>
    </location>
</feature>
<sequence length="535" mass="56799">MLWAVHMVHTGAERGWRPEITGLLRATDGPLRSAAVGAGLGLVLQSSTAAGMLAAAFASRGMFALATGLAIVLGANFGSALVVLILSLDLSLLPPVLLVTGGLLFFKGKSRRVKQSGRALVGLGLIFVSLQLLSEATAPLGDSAVLPAVVQYLGKEPLTALLAGAAIAWLFHSSVATILLLVVLSQHGVLPFEAAAPLLLGANIGTAIGPFVLTRNSSIEARRLMAGNLMTRVLGAVLALAVLLVGDSALAAGFSPVQQLVGLHLIFNVALLLVGLPLTGVMARLMQRLIRAPATSDPAAAIGVPPSCLDEAAVGDPGMALASTTRELLRMAEIVGRMFEPVMEIYKAGDEEKIRQARLMEAAIDQAQSDIKLYLARVSFEGDSNSARRGQDLAAIAVNLEYVGDAITKTLLRLAEVRREQRLAFSPTGWRELAELHSQVVENMQLARNVLVTRDLVQARKLVVEKTRMREAVAASQRQHLQRLKDGTEASLATSNLHLETLRAMKTINSLMASIGYLVLEEAGEVLDHRLKPAR</sequence>
<evidence type="ECO:0000313" key="8">
    <source>
        <dbReference type="EMBL" id="OEO28204.1"/>
    </source>
</evidence>
<evidence type="ECO:0000256" key="2">
    <source>
        <dbReference type="ARBA" id="ARBA00022475"/>
    </source>
</evidence>
<dbReference type="Pfam" id="PF01895">
    <property type="entry name" value="PhoU"/>
    <property type="match status" value="1"/>
</dbReference>
<dbReference type="SUPFAM" id="SSF109755">
    <property type="entry name" value="PhoU-like"/>
    <property type="match status" value="1"/>
</dbReference>
<dbReference type="PANTHER" id="PTHR10010">
    <property type="entry name" value="SOLUTE CARRIER FAMILY 34 SODIUM PHOSPHATE , MEMBER 2-RELATED"/>
    <property type="match status" value="1"/>
</dbReference>
<evidence type="ECO:0000256" key="1">
    <source>
        <dbReference type="ARBA" id="ARBA00004651"/>
    </source>
</evidence>
<proteinExistence type="predicted"/>
<evidence type="ECO:0000259" key="7">
    <source>
        <dbReference type="Pfam" id="PF01895"/>
    </source>
</evidence>
<dbReference type="InterPro" id="IPR003841">
    <property type="entry name" value="Na/Pi_transpt"/>
</dbReference>
<dbReference type="PANTHER" id="PTHR10010:SF46">
    <property type="entry name" value="SODIUM-DEPENDENT PHOSPHATE TRANSPORT PROTEIN 2B"/>
    <property type="match status" value="1"/>
</dbReference>
<dbReference type="InterPro" id="IPR038078">
    <property type="entry name" value="PhoU-like_sf"/>
</dbReference>
<feature type="transmembrane region" description="Helical" evidence="6">
    <location>
        <begin position="63"/>
        <end position="86"/>
    </location>
</feature>
<dbReference type="GO" id="GO:0005886">
    <property type="term" value="C:plasma membrane"/>
    <property type="evidence" value="ECO:0007669"/>
    <property type="project" value="UniProtKB-SubCell"/>
</dbReference>
<dbReference type="Pfam" id="PF02690">
    <property type="entry name" value="Na_Pi_cotrans"/>
    <property type="match status" value="2"/>
</dbReference>
<dbReference type="Proteomes" id="UP000095463">
    <property type="component" value="Unassembled WGS sequence"/>
</dbReference>
<keyword evidence="2" id="KW-1003">Cell membrane</keyword>
<dbReference type="NCBIfam" id="NF037997">
    <property type="entry name" value="Na_Pi_symport"/>
    <property type="match status" value="1"/>
</dbReference>
<feature type="transmembrane region" description="Helical" evidence="6">
    <location>
        <begin position="92"/>
        <end position="108"/>
    </location>
</feature>
<evidence type="ECO:0000256" key="6">
    <source>
        <dbReference type="SAM" id="Phobius"/>
    </source>
</evidence>
<dbReference type="InterPro" id="IPR026022">
    <property type="entry name" value="PhoU_dom"/>
</dbReference>
<feature type="domain" description="PhoU" evidence="7">
    <location>
        <begin position="328"/>
        <end position="409"/>
    </location>
</feature>
<reference evidence="8 9" key="1">
    <citation type="journal article" date="2015" name="Genome Announc.">
        <title>Genome Assemblies of Three Soil-Associated Devosia species: D. insulae, D. limi, and D. soli.</title>
        <authorList>
            <person name="Hassan Y.I."/>
            <person name="Lepp D."/>
            <person name="Zhou T."/>
        </authorList>
    </citation>
    <scope>NUCLEOTIDE SEQUENCE [LARGE SCALE GENOMIC DNA]</scope>
    <source>
        <strain evidence="8 9">DS-56</strain>
    </source>
</reference>
<feature type="transmembrane region" description="Helical" evidence="6">
    <location>
        <begin position="260"/>
        <end position="281"/>
    </location>
</feature>
<keyword evidence="3 6" id="KW-0812">Transmembrane</keyword>
<dbReference type="GO" id="GO:0005436">
    <property type="term" value="F:sodium:phosphate symporter activity"/>
    <property type="evidence" value="ECO:0007669"/>
    <property type="project" value="InterPro"/>
</dbReference>
<comment type="caution">
    <text evidence="8">The sequence shown here is derived from an EMBL/GenBank/DDBJ whole genome shotgun (WGS) entry which is preliminary data.</text>
</comment>
<organism evidence="8 9">
    <name type="scientific">Devosia insulae DS-56</name>
    <dbReference type="NCBI Taxonomy" id="1116389"/>
    <lineage>
        <taxon>Bacteria</taxon>
        <taxon>Pseudomonadati</taxon>
        <taxon>Pseudomonadota</taxon>
        <taxon>Alphaproteobacteria</taxon>
        <taxon>Hyphomicrobiales</taxon>
        <taxon>Devosiaceae</taxon>
        <taxon>Devosia</taxon>
    </lineage>
</organism>
<keyword evidence="5 6" id="KW-0472">Membrane</keyword>
<evidence type="ECO:0000256" key="3">
    <source>
        <dbReference type="ARBA" id="ARBA00022692"/>
    </source>
</evidence>
<gene>
    <name evidence="8" type="ORF">VW23_005905</name>
</gene>
<feature type="transmembrane region" description="Helical" evidence="6">
    <location>
        <begin position="160"/>
        <end position="182"/>
    </location>
</feature>
<dbReference type="Gene3D" id="1.20.58.220">
    <property type="entry name" value="Phosphate transport system protein phou homolog 2, domain 2"/>
    <property type="match status" value="1"/>
</dbReference>
<name>A0A1E5XI81_9HYPH</name>
<accession>A0A1E5XI81</accession>